<evidence type="ECO:0000256" key="6">
    <source>
        <dbReference type="ARBA" id="ARBA00022967"/>
    </source>
</evidence>
<dbReference type="SMART" id="SM00382">
    <property type="entry name" value="AAA"/>
    <property type="match status" value="1"/>
</dbReference>
<dbReference type="RefSeq" id="WP_138188520.1">
    <property type="nucleotide sequence ID" value="NZ_LS992241.1"/>
</dbReference>
<keyword evidence="5" id="KW-0067">ATP-binding</keyword>
<accession>A0A383RK37</accession>
<evidence type="ECO:0000256" key="5">
    <source>
        <dbReference type="ARBA" id="ARBA00022840"/>
    </source>
</evidence>
<dbReference type="Pfam" id="PF00005">
    <property type="entry name" value="ABC_tran"/>
    <property type="match status" value="1"/>
</dbReference>
<dbReference type="PROSITE" id="PS00211">
    <property type="entry name" value="ABC_TRANSPORTER_1"/>
    <property type="match status" value="1"/>
</dbReference>
<dbReference type="InterPro" id="IPR027417">
    <property type="entry name" value="P-loop_NTPase"/>
</dbReference>
<dbReference type="GO" id="GO:0005886">
    <property type="term" value="C:plasma membrane"/>
    <property type="evidence" value="ECO:0007669"/>
    <property type="project" value="UniProtKB-SubCell"/>
</dbReference>
<dbReference type="EMBL" id="LS992241">
    <property type="protein sequence ID" value="SYX86656.1"/>
    <property type="molecule type" value="Genomic_DNA"/>
</dbReference>
<reference evidence="10" key="1">
    <citation type="submission" date="2018-08" db="EMBL/GenBank/DDBJ databases">
        <authorList>
            <person name="Chevrot R."/>
        </authorList>
    </citation>
    <scope>NUCLEOTIDE SEQUENCE [LARGE SCALE GENOMIC DNA]</scope>
</reference>
<dbReference type="InterPro" id="IPR003593">
    <property type="entry name" value="AAA+_ATPase"/>
</dbReference>
<sequence length="284" mass="31632">MEPIIEVRAMTKTFGNKQAIKPIDFTIERGEIFGFLGPSGSGKTTTVKILTGQLLPTSGTARVFGIDIAKMKDSERQQHLSRIGILTDNSTLYDRLTIEDNLVLFCKLYNVPTSRVQEALEQVNLTNERKTAVKQLSKGMKQRVTLARALLHKPDILFLDEPTSALDPTNTKRIHEALRELNRMGTTIFLTTHDMEEAESLCDRIAFLHNGCIAAMDTPQQLRLAHMDHGITVVTTDGTHTVERDVDGAKRIHDWMTSGKLVSIHSNEPTLSDIFIKVTGGVLQ</sequence>
<dbReference type="GO" id="GO:0016887">
    <property type="term" value="F:ATP hydrolysis activity"/>
    <property type="evidence" value="ECO:0007669"/>
    <property type="project" value="InterPro"/>
</dbReference>
<keyword evidence="2" id="KW-0813">Transport</keyword>
<evidence type="ECO:0000313" key="9">
    <source>
        <dbReference type="EMBL" id="SYX86656.1"/>
    </source>
</evidence>
<feature type="domain" description="ABC transporter" evidence="8">
    <location>
        <begin position="5"/>
        <end position="235"/>
    </location>
</feature>
<dbReference type="CDD" id="cd03230">
    <property type="entry name" value="ABC_DR_subfamily_A"/>
    <property type="match status" value="1"/>
</dbReference>
<proteinExistence type="predicted"/>
<evidence type="ECO:0000259" key="8">
    <source>
        <dbReference type="PROSITE" id="PS50893"/>
    </source>
</evidence>
<evidence type="ECO:0000256" key="7">
    <source>
        <dbReference type="ARBA" id="ARBA00023136"/>
    </source>
</evidence>
<evidence type="ECO:0000256" key="4">
    <source>
        <dbReference type="ARBA" id="ARBA00022741"/>
    </source>
</evidence>
<dbReference type="PROSITE" id="PS50893">
    <property type="entry name" value="ABC_TRANSPORTER_2"/>
    <property type="match status" value="1"/>
</dbReference>
<keyword evidence="3" id="KW-1003">Cell membrane</keyword>
<evidence type="ECO:0000256" key="1">
    <source>
        <dbReference type="ARBA" id="ARBA00004236"/>
    </source>
</evidence>
<dbReference type="Gene3D" id="3.40.50.300">
    <property type="entry name" value="P-loop containing nucleotide triphosphate hydrolases"/>
    <property type="match status" value="1"/>
</dbReference>
<evidence type="ECO:0000256" key="3">
    <source>
        <dbReference type="ARBA" id="ARBA00022475"/>
    </source>
</evidence>
<dbReference type="PANTHER" id="PTHR42711:SF13">
    <property type="entry name" value="ABC TRANSPORTER, ATP-BINDING PROTEIN"/>
    <property type="match status" value="1"/>
</dbReference>
<dbReference type="SUPFAM" id="SSF52540">
    <property type="entry name" value="P-loop containing nucleoside triphosphate hydrolases"/>
    <property type="match status" value="1"/>
</dbReference>
<protein>
    <submittedName>
        <fullName evidence="9">ABC transporter-like protein</fullName>
    </submittedName>
</protein>
<organism evidence="9 10">
    <name type="scientific">Paenibacillus alvei</name>
    <name type="common">Bacillus alvei</name>
    <dbReference type="NCBI Taxonomy" id="44250"/>
    <lineage>
        <taxon>Bacteria</taxon>
        <taxon>Bacillati</taxon>
        <taxon>Bacillota</taxon>
        <taxon>Bacilli</taxon>
        <taxon>Bacillales</taxon>
        <taxon>Paenibacillaceae</taxon>
        <taxon>Paenibacillus</taxon>
    </lineage>
</organism>
<dbReference type="AlphaFoldDB" id="A0A383RK37"/>
<gene>
    <name evidence="9" type="ORF">PBLR_15082</name>
</gene>
<keyword evidence="7" id="KW-0472">Membrane</keyword>
<dbReference type="FunFam" id="3.40.50.300:FF:000589">
    <property type="entry name" value="ABC transporter, ATP-binding subunit"/>
    <property type="match status" value="1"/>
</dbReference>
<comment type="subcellular location">
    <subcellularLocation>
        <location evidence="1">Cell membrane</location>
    </subcellularLocation>
</comment>
<keyword evidence="4" id="KW-0547">Nucleotide-binding</keyword>
<dbReference type="Proteomes" id="UP000304148">
    <property type="component" value="Chromosome"/>
</dbReference>
<keyword evidence="6" id="KW-1278">Translocase</keyword>
<dbReference type="InterPro" id="IPR017871">
    <property type="entry name" value="ABC_transporter-like_CS"/>
</dbReference>
<dbReference type="InterPro" id="IPR003439">
    <property type="entry name" value="ABC_transporter-like_ATP-bd"/>
</dbReference>
<evidence type="ECO:0000313" key="10">
    <source>
        <dbReference type="Proteomes" id="UP000304148"/>
    </source>
</evidence>
<evidence type="ECO:0000256" key="2">
    <source>
        <dbReference type="ARBA" id="ARBA00022448"/>
    </source>
</evidence>
<dbReference type="PANTHER" id="PTHR42711">
    <property type="entry name" value="ABC TRANSPORTER ATP-BINDING PROTEIN"/>
    <property type="match status" value="1"/>
</dbReference>
<dbReference type="GO" id="GO:0005524">
    <property type="term" value="F:ATP binding"/>
    <property type="evidence" value="ECO:0007669"/>
    <property type="project" value="UniProtKB-KW"/>
</dbReference>
<dbReference type="InterPro" id="IPR050763">
    <property type="entry name" value="ABC_transporter_ATP-binding"/>
</dbReference>
<name>A0A383RK37_PAEAL</name>